<reference evidence="2 3" key="1">
    <citation type="submission" date="2016-03" db="EMBL/GenBank/DDBJ databases">
        <title>Comparative genomics of Pseudogymnoascus destructans, the fungus causing white-nose syndrome of bats.</title>
        <authorList>
            <person name="Palmer J.M."/>
            <person name="Drees K.P."/>
            <person name="Foster J.T."/>
            <person name="Lindner D.L."/>
        </authorList>
    </citation>
    <scope>NUCLEOTIDE SEQUENCE [LARGE SCALE GENOMIC DNA]</scope>
    <source>
        <strain evidence="2 3">UAMH 10579</strain>
    </source>
</reference>
<gene>
    <name evidence="2" type="ORF">VE01_01980</name>
</gene>
<organism evidence="2 3">
    <name type="scientific">Pseudogymnoascus verrucosus</name>
    <dbReference type="NCBI Taxonomy" id="342668"/>
    <lineage>
        <taxon>Eukaryota</taxon>
        <taxon>Fungi</taxon>
        <taxon>Dikarya</taxon>
        <taxon>Ascomycota</taxon>
        <taxon>Pezizomycotina</taxon>
        <taxon>Leotiomycetes</taxon>
        <taxon>Thelebolales</taxon>
        <taxon>Thelebolaceae</taxon>
        <taxon>Pseudogymnoascus</taxon>
    </lineage>
</organism>
<accession>A0A1B8GV70</accession>
<feature type="region of interest" description="Disordered" evidence="1">
    <location>
        <begin position="1"/>
        <end position="21"/>
    </location>
</feature>
<evidence type="ECO:0000256" key="1">
    <source>
        <dbReference type="SAM" id="MobiDB-lite"/>
    </source>
</evidence>
<feature type="compositionally biased region" description="Basic and acidic residues" evidence="1">
    <location>
        <begin position="884"/>
        <end position="941"/>
    </location>
</feature>
<feature type="region of interest" description="Disordered" evidence="1">
    <location>
        <begin position="563"/>
        <end position="582"/>
    </location>
</feature>
<dbReference type="Proteomes" id="UP000091956">
    <property type="component" value="Unassembled WGS sequence"/>
</dbReference>
<proteinExistence type="predicted"/>
<name>A0A1B8GV70_9PEZI</name>
<dbReference type="GeneID" id="28835366"/>
<dbReference type="STRING" id="342668.A0A1B8GV70"/>
<dbReference type="AlphaFoldDB" id="A0A1B8GV70"/>
<evidence type="ECO:0000313" key="2">
    <source>
        <dbReference type="EMBL" id="OBT99727.1"/>
    </source>
</evidence>
<dbReference type="OrthoDB" id="3435694at2759"/>
<feature type="compositionally biased region" description="Low complexity" evidence="1">
    <location>
        <begin position="1"/>
        <end position="14"/>
    </location>
</feature>
<protein>
    <submittedName>
        <fullName evidence="2">Uncharacterized protein</fullName>
    </submittedName>
</protein>
<keyword evidence="3" id="KW-1185">Reference proteome</keyword>
<sequence>MASNSTHSSMHTSNLKTTSTRNKLTYTLTSKTISELPTSSKETSTSTTAYLPTPTTPTTPRFNTTTIPQNSSLTRVITEILNGTHKEEFGGTGYAKANNLTSVSLASLNTSNTLAAADAFASDMFRFADRQNISEARWTSMICSPSAFEDASKKLAPIDLAALEQTCAIVASNGANNTFNYFSNSTGIRPYNISRFSPESSLRRLSKAAPFALPQFGRGCMDDFGYFEMTAANLEESGVWEWYQAWTQEASSGPLGPRFAAYGEVRLFGHVFLGDDDYDCGLEMGGCTRRPSCSTIMMQYQGDKELARKVYFVMKLHNTVNLVLKTYYDTLLASHVNVGGYIDPIITTCTQRVSGEATKTCTFIRTSVKNVNDFVTEIGIAAMMSSMVLASPTATQLVPGKILDMPAPVFIFSKALRIWRMWNAKALAGPSPERLCEGLGMIKTDDPTQITVLRNALLAASQAFRKSLSASTKQLNRGTFFDSGPSVLSSMIASPIWANETGVVQILTDPYQMEDLMTTAMKEGLMAASYRAAKCFMKCNSHPQAKMFCDGFNDWEFSAAAREKYGDPGDGHDPQSPKSDLERQMRICPRPDKVCQIECWSQEKRGFSMPMHGFDTVQGAPLNFGVKDAMARLYEYYKTRGNADPYLDWGGDALGDIEGGAPRFWLPVCDSDAGYVHIADWGHQGSHLSDNVDRRAFPLSCGNYRSDETEEFIRAVGMDNLATKPPFPLDPFYKVYAPKTLSAIIQAPLDSFLAFCALGIAYPQDAPHAAAITPFRFQREHSRFCEPIIAETQGMEWYVANMHFCEHSEAAQELFKAQLSMPAKHVSGMGVVVNHKELCARWESNENEKSVHIETESGGYAIGVDIERGKGGREYSVGIGTKEVNEKEKEKEEEEKERSVDKGKGKWKEKLKSKGDVGKEKGKWKWKWKGGEGEKEKEKGKWKVNGKPG</sequence>
<dbReference type="EMBL" id="KV460211">
    <property type="protein sequence ID" value="OBT99727.1"/>
    <property type="molecule type" value="Genomic_DNA"/>
</dbReference>
<evidence type="ECO:0000313" key="3">
    <source>
        <dbReference type="Proteomes" id="UP000091956"/>
    </source>
</evidence>
<reference evidence="3" key="2">
    <citation type="journal article" date="2018" name="Nat. Commun.">
        <title>Extreme sensitivity to ultraviolet light in the fungal pathogen causing white-nose syndrome of bats.</title>
        <authorList>
            <person name="Palmer J.M."/>
            <person name="Drees K.P."/>
            <person name="Foster J.T."/>
            <person name="Lindner D.L."/>
        </authorList>
    </citation>
    <scope>NUCLEOTIDE SEQUENCE [LARGE SCALE GENOMIC DNA]</scope>
    <source>
        <strain evidence="3">UAMH 10579</strain>
    </source>
</reference>
<feature type="region of interest" description="Disordered" evidence="1">
    <location>
        <begin position="35"/>
        <end position="65"/>
    </location>
</feature>
<dbReference type="RefSeq" id="XP_018133460.1">
    <property type="nucleotide sequence ID" value="XM_018271495.2"/>
</dbReference>
<feature type="region of interest" description="Disordered" evidence="1">
    <location>
        <begin position="884"/>
        <end position="949"/>
    </location>
</feature>